<dbReference type="AlphaFoldDB" id="A0A363NWM7"/>
<dbReference type="EMBL" id="QCXX01000002">
    <property type="protein sequence ID" value="PUV25226.1"/>
    <property type="molecule type" value="Genomic_DNA"/>
</dbReference>
<accession>A0A363NWM7</accession>
<sequence>MDIHFKSANMKTKIILSATAISLFLLFTFLSCNKGGDELLYHSNIHLINLSGYNNSNEELILQLDTFSPTVTPAFSKIAFGATYNFNDPGKQHLKFTMKSKATDKILLEREIRANETTVETNLNVIYMNGKVGDFPAIPELVEGKVQLIYMFQSNILNYREPVDIVFKKYYFLPKVFEEVIRIKNLKPNEFSQPISFTPFPLGVQDYNGQKTPVLFRAHIYKAGTDIPYTAGTSYEFNPLTSVAPVPSPTKAASKLFIINEAPVNNIIQFNKVLEL</sequence>
<evidence type="ECO:0000313" key="1">
    <source>
        <dbReference type="EMBL" id="PUV25226.1"/>
    </source>
</evidence>
<keyword evidence="2" id="KW-1185">Reference proteome</keyword>
<organism evidence="1 2">
    <name type="scientific">Sphingobacterium athyrii</name>
    <dbReference type="NCBI Taxonomy" id="2152717"/>
    <lineage>
        <taxon>Bacteria</taxon>
        <taxon>Pseudomonadati</taxon>
        <taxon>Bacteroidota</taxon>
        <taxon>Sphingobacteriia</taxon>
        <taxon>Sphingobacteriales</taxon>
        <taxon>Sphingobacteriaceae</taxon>
        <taxon>Sphingobacterium</taxon>
    </lineage>
</organism>
<comment type="caution">
    <text evidence="1">The sequence shown here is derived from an EMBL/GenBank/DDBJ whole genome shotgun (WGS) entry which is preliminary data.</text>
</comment>
<evidence type="ECO:0000313" key="2">
    <source>
        <dbReference type="Proteomes" id="UP000250831"/>
    </source>
</evidence>
<gene>
    <name evidence="1" type="ORF">DCO56_09850</name>
</gene>
<name>A0A363NWM7_9SPHI</name>
<reference evidence="1 2" key="1">
    <citation type="submission" date="2018-04" db="EMBL/GenBank/DDBJ databases">
        <title>Sphingobacterium sp. M46 Genome.</title>
        <authorList>
            <person name="Cheng J."/>
            <person name="Li Y."/>
        </authorList>
    </citation>
    <scope>NUCLEOTIDE SEQUENCE [LARGE SCALE GENOMIC DNA]</scope>
    <source>
        <strain evidence="1 2">M46</strain>
    </source>
</reference>
<dbReference type="PROSITE" id="PS51257">
    <property type="entry name" value="PROKAR_LIPOPROTEIN"/>
    <property type="match status" value="1"/>
</dbReference>
<proteinExistence type="predicted"/>
<dbReference type="Proteomes" id="UP000250831">
    <property type="component" value="Unassembled WGS sequence"/>
</dbReference>
<protein>
    <submittedName>
        <fullName evidence="1">Uncharacterized protein</fullName>
    </submittedName>
</protein>